<sequence length="74" mass="8534">MAGYSNPTREDEPIHVVRTIGRIAQMLLELRDEYERRPRPDTLAQIDQRLNDLAEQRAKLTQRRGMAGEGGRES</sequence>
<proteinExistence type="predicted"/>
<evidence type="ECO:0000256" key="1">
    <source>
        <dbReference type="SAM" id="MobiDB-lite"/>
    </source>
</evidence>
<reference evidence="2" key="1">
    <citation type="submission" date="2020-02" db="EMBL/GenBank/DDBJ databases">
        <authorList>
            <person name="Meier V. D."/>
        </authorList>
    </citation>
    <scope>NUCLEOTIDE SEQUENCE</scope>
    <source>
        <strain evidence="2">AVDCRST_MAG18</strain>
    </source>
</reference>
<gene>
    <name evidence="2" type="ORF">AVDCRST_MAG18-122</name>
</gene>
<feature type="region of interest" description="Disordered" evidence="1">
    <location>
        <begin position="54"/>
        <end position="74"/>
    </location>
</feature>
<protein>
    <submittedName>
        <fullName evidence="2">Uncharacterized protein</fullName>
    </submittedName>
</protein>
<organism evidence="2">
    <name type="scientific">uncultured Thermomicrobiales bacterium</name>
    <dbReference type="NCBI Taxonomy" id="1645740"/>
    <lineage>
        <taxon>Bacteria</taxon>
        <taxon>Pseudomonadati</taxon>
        <taxon>Thermomicrobiota</taxon>
        <taxon>Thermomicrobia</taxon>
        <taxon>Thermomicrobiales</taxon>
        <taxon>environmental samples</taxon>
    </lineage>
</organism>
<evidence type="ECO:0000313" key="2">
    <source>
        <dbReference type="EMBL" id="CAA9548812.1"/>
    </source>
</evidence>
<accession>A0A6J4UHC1</accession>
<name>A0A6J4UHC1_9BACT</name>
<dbReference type="EMBL" id="CADCWN010000013">
    <property type="protein sequence ID" value="CAA9548812.1"/>
    <property type="molecule type" value="Genomic_DNA"/>
</dbReference>
<dbReference type="AlphaFoldDB" id="A0A6J4UHC1"/>